<feature type="transmembrane region" description="Helical" evidence="7">
    <location>
        <begin position="217"/>
        <end position="236"/>
    </location>
</feature>
<evidence type="ECO:0000313" key="8">
    <source>
        <dbReference type="EMBL" id="KAK9919733.1"/>
    </source>
</evidence>
<feature type="transmembrane region" description="Helical" evidence="7">
    <location>
        <begin position="146"/>
        <end position="167"/>
    </location>
</feature>
<dbReference type="EMBL" id="JBEDUW010000006">
    <property type="protein sequence ID" value="KAK9919733.1"/>
    <property type="molecule type" value="Genomic_DNA"/>
</dbReference>
<organism evidence="8 9">
    <name type="scientific">Rubus argutus</name>
    <name type="common">Southern blackberry</name>
    <dbReference type="NCBI Taxonomy" id="59490"/>
    <lineage>
        <taxon>Eukaryota</taxon>
        <taxon>Viridiplantae</taxon>
        <taxon>Streptophyta</taxon>
        <taxon>Embryophyta</taxon>
        <taxon>Tracheophyta</taxon>
        <taxon>Spermatophyta</taxon>
        <taxon>Magnoliopsida</taxon>
        <taxon>eudicotyledons</taxon>
        <taxon>Gunneridae</taxon>
        <taxon>Pentapetalae</taxon>
        <taxon>rosids</taxon>
        <taxon>fabids</taxon>
        <taxon>Rosales</taxon>
        <taxon>Rosaceae</taxon>
        <taxon>Rosoideae</taxon>
        <taxon>Rosoideae incertae sedis</taxon>
        <taxon>Rubus</taxon>
    </lineage>
</organism>
<evidence type="ECO:0000313" key="9">
    <source>
        <dbReference type="Proteomes" id="UP001457282"/>
    </source>
</evidence>
<protein>
    <submittedName>
        <fullName evidence="8">Uncharacterized protein</fullName>
    </submittedName>
</protein>
<keyword evidence="3 7" id="KW-0812">Transmembrane</keyword>
<dbReference type="PANTHER" id="PTHR31621:SF69">
    <property type="entry name" value="POLLEN-SPECIFIC LEUCINE-RICH REPEAT EXTENSIN-LIKE PROTEIN 1"/>
    <property type="match status" value="1"/>
</dbReference>
<dbReference type="InterPro" id="IPR007770">
    <property type="entry name" value="DMP"/>
</dbReference>
<comment type="similarity">
    <text evidence="2">Belongs to the plant DMP1 protein family.</text>
</comment>
<dbReference type="GO" id="GO:0005737">
    <property type="term" value="C:cytoplasm"/>
    <property type="evidence" value="ECO:0007669"/>
    <property type="project" value="UniProtKB-ARBA"/>
</dbReference>
<evidence type="ECO:0000256" key="3">
    <source>
        <dbReference type="ARBA" id="ARBA00022692"/>
    </source>
</evidence>
<feature type="compositionally biased region" description="Polar residues" evidence="6">
    <location>
        <begin position="93"/>
        <end position="102"/>
    </location>
</feature>
<reference evidence="8 9" key="1">
    <citation type="journal article" date="2023" name="G3 (Bethesda)">
        <title>A chromosome-length genome assembly and annotation of blackberry (Rubus argutus, cv. 'Hillquist').</title>
        <authorList>
            <person name="Bruna T."/>
            <person name="Aryal R."/>
            <person name="Dudchenko O."/>
            <person name="Sargent D.J."/>
            <person name="Mead D."/>
            <person name="Buti M."/>
            <person name="Cavallini A."/>
            <person name="Hytonen T."/>
            <person name="Andres J."/>
            <person name="Pham M."/>
            <person name="Weisz D."/>
            <person name="Mascagni F."/>
            <person name="Usai G."/>
            <person name="Natali L."/>
            <person name="Bassil N."/>
            <person name="Fernandez G.E."/>
            <person name="Lomsadze A."/>
            <person name="Armour M."/>
            <person name="Olukolu B."/>
            <person name="Poorten T."/>
            <person name="Britton C."/>
            <person name="Davik J."/>
            <person name="Ashrafi H."/>
            <person name="Aiden E.L."/>
            <person name="Borodovsky M."/>
            <person name="Worthington M."/>
        </authorList>
    </citation>
    <scope>NUCLEOTIDE SEQUENCE [LARGE SCALE GENOMIC DNA]</scope>
    <source>
        <strain evidence="8">PI 553951</strain>
    </source>
</reference>
<comment type="subcellular location">
    <subcellularLocation>
        <location evidence="1">Membrane</location>
        <topology evidence="1">Multi-pass membrane protein</topology>
    </subcellularLocation>
</comment>
<comment type="caution">
    <text evidence="8">The sequence shown here is derived from an EMBL/GenBank/DDBJ whole genome shotgun (WGS) entry which is preliminary data.</text>
</comment>
<accession>A0AAW1W5A8</accession>
<feature type="region of interest" description="Disordered" evidence="6">
    <location>
        <begin position="68"/>
        <end position="106"/>
    </location>
</feature>
<dbReference type="Proteomes" id="UP001457282">
    <property type="component" value="Unassembled WGS sequence"/>
</dbReference>
<sequence length="288" mass="31160">MAETPAANPTTGSIISSLADQQFVLQIAQSSTSTAHDEPANKSSAPAPAPYHGTLNLKVTEPILLHIHSLPPTSTPAPPGISTELTPIPPKGQASSNPQLNDTLKGKHQKALTRVGSLANLLPTGTVLAFQAITPSLSYNGSCHVFNKYLVALVMLACSLVCFLSSFSDSFEHNNKVFYGVATFKGLAVFNYQDHEAEDEIIKKKAENLKIKIQTDFLHAFVSVFVFLIFACSSLEVQSCYFPATIRDDLEYSMVIYLPLLAGILSSFLFTFVPTERKGIGYTSTART</sequence>
<feature type="transmembrane region" description="Helical" evidence="7">
    <location>
        <begin position="256"/>
        <end position="273"/>
    </location>
</feature>
<evidence type="ECO:0000256" key="2">
    <source>
        <dbReference type="ARBA" id="ARBA00008707"/>
    </source>
</evidence>
<feature type="region of interest" description="Disordered" evidence="6">
    <location>
        <begin position="29"/>
        <end position="52"/>
    </location>
</feature>
<evidence type="ECO:0000256" key="1">
    <source>
        <dbReference type="ARBA" id="ARBA00004141"/>
    </source>
</evidence>
<dbReference type="PANTHER" id="PTHR31621">
    <property type="entry name" value="PROTEIN DMP3"/>
    <property type="match status" value="1"/>
</dbReference>
<dbReference type="Pfam" id="PF05078">
    <property type="entry name" value="DUF679"/>
    <property type="match status" value="1"/>
</dbReference>
<feature type="transmembrane region" description="Helical" evidence="7">
    <location>
        <begin position="115"/>
        <end position="134"/>
    </location>
</feature>
<evidence type="ECO:0000256" key="5">
    <source>
        <dbReference type="ARBA" id="ARBA00023136"/>
    </source>
</evidence>
<evidence type="ECO:0000256" key="6">
    <source>
        <dbReference type="SAM" id="MobiDB-lite"/>
    </source>
</evidence>
<dbReference type="GO" id="GO:0010256">
    <property type="term" value="P:endomembrane system organization"/>
    <property type="evidence" value="ECO:0007669"/>
    <property type="project" value="TreeGrafter"/>
</dbReference>
<evidence type="ECO:0000256" key="4">
    <source>
        <dbReference type="ARBA" id="ARBA00022989"/>
    </source>
</evidence>
<name>A0AAW1W5A8_RUBAR</name>
<gene>
    <name evidence="8" type="ORF">M0R45_028313</name>
</gene>
<keyword evidence="9" id="KW-1185">Reference proteome</keyword>
<keyword evidence="4 7" id="KW-1133">Transmembrane helix</keyword>
<proteinExistence type="inferred from homology"/>
<evidence type="ECO:0000256" key="7">
    <source>
        <dbReference type="SAM" id="Phobius"/>
    </source>
</evidence>
<keyword evidence="5 7" id="KW-0472">Membrane</keyword>
<dbReference type="AlphaFoldDB" id="A0AAW1W5A8"/>
<dbReference type="GO" id="GO:0016020">
    <property type="term" value="C:membrane"/>
    <property type="evidence" value="ECO:0007669"/>
    <property type="project" value="UniProtKB-SubCell"/>
</dbReference>